<organism evidence="2 3">
    <name type="scientific">Paramarasmius palmivorus</name>
    <dbReference type="NCBI Taxonomy" id="297713"/>
    <lineage>
        <taxon>Eukaryota</taxon>
        <taxon>Fungi</taxon>
        <taxon>Dikarya</taxon>
        <taxon>Basidiomycota</taxon>
        <taxon>Agaricomycotina</taxon>
        <taxon>Agaricomycetes</taxon>
        <taxon>Agaricomycetidae</taxon>
        <taxon>Agaricales</taxon>
        <taxon>Marasmiineae</taxon>
        <taxon>Marasmiaceae</taxon>
        <taxon>Paramarasmius</taxon>
    </lineage>
</organism>
<dbReference type="Proteomes" id="UP001383192">
    <property type="component" value="Unassembled WGS sequence"/>
</dbReference>
<dbReference type="AlphaFoldDB" id="A0AAW0D7G9"/>
<feature type="chain" id="PRO_5043474586" evidence="1">
    <location>
        <begin position="22"/>
        <end position="204"/>
    </location>
</feature>
<proteinExistence type="predicted"/>
<reference evidence="2 3" key="1">
    <citation type="submission" date="2024-01" db="EMBL/GenBank/DDBJ databases">
        <title>A draft genome for a cacao thread blight-causing isolate of Paramarasmius palmivorus.</title>
        <authorList>
            <person name="Baruah I.K."/>
            <person name="Bukari Y."/>
            <person name="Amoako-Attah I."/>
            <person name="Meinhardt L.W."/>
            <person name="Bailey B.A."/>
            <person name="Cohen S.P."/>
        </authorList>
    </citation>
    <scope>NUCLEOTIDE SEQUENCE [LARGE SCALE GENOMIC DNA]</scope>
    <source>
        <strain evidence="2 3">GH-12</strain>
    </source>
</reference>
<keyword evidence="3" id="KW-1185">Reference proteome</keyword>
<dbReference type="EMBL" id="JAYKXP010000020">
    <property type="protein sequence ID" value="KAK7047379.1"/>
    <property type="molecule type" value="Genomic_DNA"/>
</dbReference>
<comment type="caution">
    <text evidence="2">The sequence shown here is derived from an EMBL/GenBank/DDBJ whole genome shotgun (WGS) entry which is preliminary data.</text>
</comment>
<name>A0AAW0D7G9_9AGAR</name>
<sequence>MQLTSIFVSLLPLLSFSSASALPNVLIARQSSSSRSNTTSAPISLSSFFDAQLVLGAPGLNLDDIDSWNTSWSWSESRLKARSDDNTILAAPIISGTVTGQALNGTIRGGIAFPQVYDDDDTSNTTTWSYATVWGTASDGTSFVVEESGVGTTSRHIARLIVNTGGNYTELENSFILAEIVFGGVNASASANTTMVSVSAYKAW</sequence>
<protein>
    <submittedName>
        <fullName evidence="2">Uncharacterized protein</fullName>
    </submittedName>
</protein>
<evidence type="ECO:0000313" key="2">
    <source>
        <dbReference type="EMBL" id="KAK7047379.1"/>
    </source>
</evidence>
<evidence type="ECO:0000313" key="3">
    <source>
        <dbReference type="Proteomes" id="UP001383192"/>
    </source>
</evidence>
<feature type="signal peptide" evidence="1">
    <location>
        <begin position="1"/>
        <end position="21"/>
    </location>
</feature>
<evidence type="ECO:0000256" key="1">
    <source>
        <dbReference type="SAM" id="SignalP"/>
    </source>
</evidence>
<accession>A0AAW0D7G9</accession>
<keyword evidence="1" id="KW-0732">Signal</keyword>
<gene>
    <name evidence="2" type="ORF">VNI00_006610</name>
</gene>